<feature type="compositionally biased region" description="Low complexity" evidence="2">
    <location>
        <begin position="17"/>
        <end position="45"/>
    </location>
</feature>
<evidence type="ECO:0000256" key="1">
    <source>
        <dbReference type="SAM" id="Coils"/>
    </source>
</evidence>
<keyword evidence="1" id="KW-0175">Coiled coil</keyword>
<feature type="region of interest" description="Disordered" evidence="2">
    <location>
        <begin position="64"/>
        <end position="256"/>
    </location>
</feature>
<feature type="compositionally biased region" description="Polar residues" evidence="2">
    <location>
        <begin position="115"/>
        <end position="127"/>
    </location>
</feature>
<dbReference type="PANTHER" id="PTHR13621">
    <property type="entry name" value="PROLINE-RICH PROTEIN PRCC"/>
    <property type="match status" value="1"/>
</dbReference>
<dbReference type="RefSeq" id="XP_065824133.1">
    <property type="nucleotide sequence ID" value="XM_065968061.1"/>
</dbReference>
<dbReference type="Proteomes" id="UP000078595">
    <property type="component" value="Chromosome 1"/>
</dbReference>
<organism evidence="3 4">
    <name type="scientific">Kwoniella dejecticola CBS 10117</name>
    <dbReference type="NCBI Taxonomy" id="1296121"/>
    <lineage>
        <taxon>Eukaryota</taxon>
        <taxon>Fungi</taxon>
        <taxon>Dikarya</taxon>
        <taxon>Basidiomycota</taxon>
        <taxon>Agaricomycotina</taxon>
        <taxon>Tremellomycetes</taxon>
        <taxon>Tremellales</taxon>
        <taxon>Cryptococcaceae</taxon>
        <taxon>Kwoniella</taxon>
    </lineage>
</organism>
<feature type="compositionally biased region" description="Low complexity" evidence="2">
    <location>
        <begin position="157"/>
        <end position="170"/>
    </location>
</feature>
<dbReference type="EMBL" id="CP144530">
    <property type="protein sequence ID" value="WWC57642.1"/>
    <property type="molecule type" value="Genomic_DNA"/>
</dbReference>
<evidence type="ECO:0000313" key="3">
    <source>
        <dbReference type="EMBL" id="WWC57642.1"/>
    </source>
</evidence>
<feature type="coiled-coil region" evidence="1">
    <location>
        <begin position="356"/>
        <end position="383"/>
    </location>
</feature>
<protein>
    <submittedName>
        <fullName evidence="3">Uncharacterized protein</fullName>
    </submittedName>
</protein>
<dbReference type="GO" id="GO:0005634">
    <property type="term" value="C:nucleus"/>
    <property type="evidence" value="ECO:0007669"/>
    <property type="project" value="TreeGrafter"/>
</dbReference>
<feature type="region of interest" description="Disordered" evidence="2">
    <location>
        <begin position="1"/>
        <end position="52"/>
    </location>
</feature>
<feature type="compositionally biased region" description="Pro residues" evidence="2">
    <location>
        <begin position="242"/>
        <end position="252"/>
    </location>
</feature>
<dbReference type="InterPro" id="IPR018800">
    <property type="entry name" value="PRCC"/>
</dbReference>
<gene>
    <name evidence="3" type="ORF">I303_100174</name>
</gene>
<dbReference type="GeneID" id="28963874"/>
<reference evidence="3" key="1">
    <citation type="submission" date="2013-07" db="EMBL/GenBank/DDBJ databases">
        <authorList>
            <consortium name="The Broad Institute Genome Sequencing Platform"/>
            <person name="Cuomo C."/>
            <person name="Litvintseva A."/>
            <person name="Chen Y."/>
            <person name="Heitman J."/>
            <person name="Sun S."/>
            <person name="Springer D."/>
            <person name="Dromer F."/>
            <person name="Young S.K."/>
            <person name="Zeng Q."/>
            <person name="Gargeya S."/>
            <person name="Fitzgerald M."/>
            <person name="Abouelleil A."/>
            <person name="Alvarado L."/>
            <person name="Berlin A.M."/>
            <person name="Chapman S.B."/>
            <person name="Dewar J."/>
            <person name="Goldberg J."/>
            <person name="Griggs A."/>
            <person name="Gujja S."/>
            <person name="Hansen M."/>
            <person name="Howarth C."/>
            <person name="Imamovic A."/>
            <person name="Larimer J."/>
            <person name="McCowan C."/>
            <person name="Murphy C."/>
            <person name="Pearson M."/>
            <person name="Priest M."/>
            <person name="Roberts A."/>
            <person name="Saif S."/>
            <person name="Shea T."/>
            <person name="Sykes S."/>
            <person name="Wortman J."/>
            <person name="Nusbaum C."/>
            <person name="Birren B."/>
        </authorList>
    </citation>
    <scope>NUCLEOTIDE SEQUENCE</scope>
    <source>
        <strain evidence="3">CBS 10117</strain>
    </source>
</reference>
<name>A0AAJ8KG56_9TREE</name>
<keyword evidence="4" id="KW-1185">Reference proteome</keyword>
<accession>A0AAJ8KG56</accession>
<evidence type="ECO:0000256" key="2">
    <source>
        <dbReference type="SAM" id="MobiDB-lite"/>
    </source>
</evidence>
<dbReference type="Pfam" id="PF10253">
    <property type="entry name" value="PRCC"/>
    <property type="match status" value="1"/>
</dbReference>
<feature type="compositionally biased region" description="Low complexity" evidence="2">
    <location>
        <begin position="213"/>
        <end position="235"/>
    </location>
</feature>
<dbReference type="PANTHER" id="PTHR13621:SF2">
    <property type="entry name" value="PROLINE-RICH PROTEIN PRCC"/>
    <property type="match status" value="1"/>
</dbReference>
<evidence type="ECO:0000313" key="4">
    <source>
        <dbReference type="Proteomes" id="UP000078595"/>
    </source>
</evidence>
<feature type="compositionally biased region" description="Acidic residues" evidence="2">
    <location>
        <begin position="171"/>
        <end position="180"/>
    </location>
</feature>
<feature type="compositionally biased region" description="Basic and acidic residues" evidence="2">
    <location>
        <begin position="190"/>
        <end position="199"/>
    </location>
</feature>
<dbReference type="KEGG" id="kdj:28963874"/>
<feature type="compositionally biased region" description="Low complexity" evidence="2">
    <location>
        <begin position="130"/>
        <end position="147"/>
    </location>
</feature>
<sequence length="431" mass="46534">MLLANYASDSDSDAGSDAEVSSSRIAAPAPAPAPVHKTAPKPAAVRAKKPVKITLGLSKADIDYTDSVKKIENGTGEVDDEEERESRDSKRPKIAGGKGSSSLLGMLPPPKRKLSQASANRASSLKVNKSMANPSSSSMSTSTSSNPKINIPKPLLASTKASSAAMTSNNDGDDDDEDDANDKMLPPSLAKKDQKQKEEESFDLFGLSSSAKPSNPIPASSSTSTSILRSNTISSAPLAPDYVPPEPTPNDPYPGYYQLPNGEWKAYDPEYYNSFFPQASQAAAEEEEEDGRVGKHWKEFNDGQFAGNLVDVSATAGIAEARAQEQISNMAKRKKVNENEFEYKPVGQIKGLASQRHQLTSLLNTAYTQREELEDRIAHNKKNMRMAGTKYGTFLRNTLYPLILRYAKYANPTDGHIVQPGKVAVTGILAY</sequence>
<proteinExistence type="predicted"/>
<dbReference type="AlphaFoldDB" id="A0AAJ8KG56"/>
<reference evidence="3" key="2">
    <citation type="submission" date="2024-02" db="EMBL/GenBank/DDBJ databases">
        <title>Comparative genomics of Cryptococcus and Kwoniella reveals pathogenesis evolution and contrasting modes of karyotype evolution via chromosome fusion or intercentromeric recombination.</title>
        <authorList>
            <person name="Coelho M.A."/>
            <person name="David-Palma M."/>
            <person name="Shea T."/>
            <person name="Bowers K."/>
            <person name="McGinley-Smith S."/>
            <person name="Mohammad A.W."/>
            <person name="Gnirke A."/>
            <person name="Yurkov A.M."/>
            <person name="Nowrousian M."/>
            <person name="Sun S."/>
            <person name="Cuomo C.A."/>
            <person name="Heitman J."/>
        </authorList>
    </citation>
    <scope>NUCLEOTIDE SEQUENCE</scope>
    <source>
        <strain evidence="3">CBS 10117</strain>
    </source>
</reference>